<organism evidence="5 6">
    <name type="scientific">Acinetobacter nectaris CIP 110549</name>
    <dbReference type="NCBI Taxonomy" id="1392540"/>
    <lineage>
        <taxon>Bacteria</taxon>
        <taxon>Pseudomonadati</taxon>
        <taxon>Pseudomonadota</taxon>
        <taxon>Gammaproteobacteria</taxon>
        <taxon>Moraxellales</taxon>
        <taxon>Moraxellaceae</taxon>
        <taxon>Acinetobacter</taxon>
    </lineage>
</organism>
<comment type="subcellular location">
    <subcellularLocation>
        <location evidence="2">Secreted</location>
    </subcellularLocation>
</comment>
<dbReference type="RefSeq" id="WP_023272141.1">
    <property type="nucleotide sequence ID" value="NZ_KI530712.1"/>
</dbReference>
<dbReference type="STRING" id="1392540.P256_00538"/>
<dbReference type="Gene3D" id="2.160.20.10">
    <property type="entry name" value="Single-stranded right-handed beta-helix, Pectin lyase-like"/>
    <property type="match status" value="1"/>
</dbReference>
<sequence>MKAIWLFGVLLLSFQIQAKDIAYPNINTKNMNGFAKKFNTTGGENGQRVVVTDLPSLIREAGDTQSKIIIINGEISSPTKVRVTLGRNKTIVGAFGGKNILNNIHLITSDQSANIILENLVFKHSPDIKGNDDIQVYIRSGKQYWIDHCSFVGHEWSDNDGSLDKLIYVGALADGITISNSLFSNHRYGAIFGYPSDEYDEHYNGYPRMTISNNVYRNIEVRSPGLMRYGYYHVYNNLIQQYHLGYTLAQSAKVLSENNIFEMGNEKGLVDDKKNNTSFTDIGSYPMSIQRFSKPQSWKVSYDYHLMPVDVAKTWDEKYAGAQVNNNNFKYPK</sequence>
<name>V2UXP8_9GAMM</name>
<keyword evidence="3" id="KW-0732">Signal</keyword>
<dbReference type="GO" id="GO:0000272">
    <property type="term" value="P:polysaccharide catabolic process"/>
    <property type="evidence" value="ECO:0007669"/>
    <property type="project" value="UniProtKB-KW"/>
</dbReference>
<dbReference type="PANTHER" id="PTHR31683">
    <property type="entry name" value="PECTATE LYASE 18-RELATED"/>
    <property type="match status" value="1"/>
</dbReference>
<dbReference type="HOGENOM" id="CLU_885206_0_0_6"/>
<evidence type="ECO:0000256" key="1">
    <source>
        <dbReference type="ARBA" id="ARBA00023239"/>
    </source>
</evidence>
<dbReference type="EMBL" id="AYER01000003">
    <property type="protein sequence ID" value="ESK40099.1"/>
    <property type="molecule type" value="Genomic_DNA"/>
</dbReference>
<gene>
    <name evidence="5" type="ORF">P256_00538</name>
</gene>
<dbReference type="AlphaFoldDB" id="V2UXP8"/>
<dbReference type="PATRIC" id="fig|1392540.3.peg.529"/>
<dbReference type="SUPFAM" id="SSF51126">
    <property type="entry name" value="Pectin lyase-like"/>
    <property type="match status" value="1"/>
</dbReference>
<protein>
    <recommendedName>
        <fullName evidence="4">Pectate lyase domain-containing protein</fullName>
    </recommendedName>
</protein>
<keyword evidence="2" id="KW-0624">Polysaccharide degradation</keyword>
<dbReference type="InterPro" id="IPR002022">
    <property type="entry name" value="Pec_lyase"/>
</dbReference>
<dbReference type="GO" id="GO:0005576">
    <property type="term" value="C:extracellular region"/>
    <property type="evidence" value="ECO:0007669"/>
    <property type="project" value="UniProtKB-SubCell"/>
</dbReference>
<evidence type="ECO:0000313" key="5">
    <source>
        <dbReference type="EMBL" id="ESK40099.1"/>
    </source>
</evidence>
<comment type="similarity">
    <text evidence="2">Belongs to the polysaccharide lyase 1 family.</text>
</comment>
<feature type="domain" description="Pectate lyase" evidence="4">
    <location>
        <begin position="44"/>
        <end position="267"/>
    </location>
</feature>
<feature type="signal peptide" evidence="3">
    <location>
        <begin position="1"/>
        <end position="18"/>
    </location>
</feature>
<proteinExistence type="inferred from homology"/>
<evidence type="ECO:0000313" key="6">
    <source>
        <dbReference type="Proteomes" id="UP000023785"/>
    </source>
</evidence>
<comment type="caution">
    <text evidence="5">The sequence shown here is derived from an EMBL/GenBank/DDBJ whole genome shotgun (WGS) entry which is preliminary data.</text>
</comment>
<dbReference type="InterPro" id="IPR045032">
    <property type="entry name" value="PEL"/>
</dbReference>
<evidence type="ECO:0000256" key="2">
    <source>
        <dbReference type="RuleBase" id="RU361173"/>
    </source>
</evidence>
<evidence type="ECO:0000259" key="4">
    <source>
        <dbReference type="SMART" id="SM00656"/>
    </source>
</evidence>
<dbReference type="InterPro" id="IPR012334">
    <property type="entry name" value="Pectin_lyas_fold"/>
</dbReference>
<accession>V2UXP8</accession>
<evidence type="ECO:0000256" key="3">
    <source>
        <dbReference type="SAM" id="SignalP"/>
    </source>
</evidence>
<keyword evidence="1 2" id="KW-0456">Lyase</keyword>
<dbReference type="Pfam" id="PF00544">
    <property type="entry name" value="Pectate_lyase_4"/>
    <property type="match status" value="1"/>
</dbReference>
<feature type="chain" id="PRO_5004710809" description="Pectate lyase domain-containing protein" evidence="3">
    <location>
        <begin position="19"/>
        <end position="333"/>
    </location>
</feature>
<reference evidence="5 6" key="1">
    <citation type="submission" date="2013-10" db="EMBL/GenBank/DDBJ databases">
        <title>The Genome Sequence of Acinetobacter nectaris CIP 110549.</title>
        <authorList>
            <consortium name="The Broad Institute Genomics Platform"/>
            <consortium name="The Broad Institute Genome Sequencing Center for Infectious Disease"/>
            <person name="Cerqueira G."/>
            <person name="Feldgarden M."/>
            <person name="Courvalin P."/>
            <person name="Grillot-Courvalin C."/>
            <person name="Clermont D."/>
            <person name="Rocha E."/>
            <person name="Yoon E.-J."/>
            <person name="Nemec A."/>
            <person name="Young S.K."/>
            <person name="Zeng Q."/>
            <person name="Gargeya S."/>
            <person name="Fitzgerald M."/>
            <person name="Abouelleil A."/>
            <person name="Alvarado L."/>
            <person name="Berlin A.M."/>
            <person name="Chapman S.B."/>
            <person name="Gainer-Dewar J."/>
            <person name="Goldberg J."/>
            <person name="Gnerre S."/>
            <person name="Griggs A."/>
            <person name="Gujja S."/>
            <person name="Hansen M."/>
            <person name="Howarth C."/>
            <person name="Imamovic A."/>
            <person name="Ireland A."/>
            <person name="Larimer J."/>
            <person name="McCowan C."/>
            <person name="Murphy C."/>
            <person name="Pearson M."/>
            <person name="Poon T.W."/>
            <person name="Priest M."/>
            <person name="Roberts A."/>
            <person name="Saif S."/>
            <person name="Shea T."/>
            <person name="Sykes S."/>
            <person name="Wortman J."/>
            <person name="Nusbaum C."/>
            <person name="Birren B."/>
        </authorList>
    </citation>
    <scope>NUCLEOTIDE SEQUENCE [LARGE SCALE GENOMIC DNA]</scope>
    <source>
        <strain evidence="5 6">CIP 110549</strain>
    </source>
</reference>
<keyword evidence="6" id="KW-1185">Reference proteome</keyword>
<dbReference type="SMART" id="SM00656">
    <property type="entry name" value="Amb_all"/>
    <property type="match status" value="1"/>
</dbReference>
<dbReference type="GO" id="GO:0030570">
    <property type="term" value="F:pectate lyase activity"/>
    <property type="evidence" value="ECO:0007669"/>
    <property type="project" value="InterPro"/>
</dbReference>
<dbReference type="Proteomes" id="UP000023785">
    <property type="component" value="Unassembled WGS sequence"/>
</dbReference>
<dbReference type="eggNOG" id="COG3866">
    <property type="taxonomic scope" value="Bacteria"/>
</dbReference>
<dbReference type="InterPro" id="IPR011050">
    <property type="entry name" value="Pectin_lyase_fold/virulence"/>
</dbReference>
<dbReference type="PANTHER" id="PTHR31683:SF18">
    <property type="entry name" value="PECTATE LYASE 21-RELATED"/>
    <property type="match status" value="1"/>
</dbReference>
<keyword evidence="2" id="KW-0964">Secreted</keyword>
<keyword evidence="2" id="KW-0119">Carbohydrate metabolism</keyword>